<dbReference type="InterPro" id="IPR014245">
    <property type="entry name" value="Spore_III_AF"/>
</dbReference>
<dbReference type="OrthoDB" id="1779586at2"/>
<protein>
    <submittedName>
        <fullName evidence="2">Stage III sporulation protein AF (Spore_III_AF)</fullName>
    </submittedName>
</protein>
<evidence type="ECO:0000256" key="1">
    <source>
        <dbReference type="SAM" id="Phobius"/>
    </source>
</evidence>
<dbReference type="AlphaFoldDB" id="C6LAD2"/>
<sequence length="189" mass="21021">METVYRWAKNFIFCLCILELFCHLVRNEDYRRYIRFFGGLIVLLLVFSPLAGLFSVGEAFGEELRLALAVQEAQELQVSGEALAGLQNEKIAEAYEKELERQMEEIVQYYGQQPLSVKLSLEGEQPGQAASLTGVSILIAPAKSAPGDEAGAQEAGERQQKSIERIRAEISSVYGTERDDVTVSVKERG</sequence>
<dbReference type="RefSeq" id="WP_006860374.1">
    <property type="nucleotide sequence ID" value="NZ_ACCL02000002.1"/>
</dbReference>
<evidence type="ECO:0000313" key="3">
    <source>
        <dbReference type="Proteomes" id="UP000005561"/>
    </source>
</evidence>
<dbReference type="EMBL" id="ACCL02000002">
    <property type="protein sequence ID" value="EET62539.1"/>
    <property type="molecule type" value="Genomic_DNA"/>
</dbReference>
<comment type="caution">
    <text evidence="2">The sequence shown here is derived from an EMBL/GenBank/DDBJ whole genome shotgun (WGS) entry which is preliminary data.</text>
</comment>
<keyword evidence="3" id="KW-1185">Reference proteome</keyword>
<organism evidence="2 3">
    <name type="scientific">Marvinbryantia formatexigens DSM 14469</name>
    <dbReference type="NCBI Taxonomy" id="478749"/>
    <lineage>
        <taxon>Bacteria</taxon>
        <taxon>Bacillati</taxon>
        <taxon>Bacillota</taxon>
        <taxon>Clostridia</taxon>
        <taxon>Lachnospirales</taxon>
        <taxon>Lachnospiraceae</taxon>
        <taxon>Marvinbryantia</taxon>
    </lineage>
</organism>
<accession>C6LAD2</accession>
<dbReference type="eggNOG" id="ENOG5033HWP">
    <property type="taxonomic scope" value="Bacteria"/>
</dbReference>
<gene>
    <name evidence="2" type="ORF">BRYFOR_05574</name>
</gene>
<dbReference type="Pfam" id="PF09581">
    <property type="entry name" value="Spore_III_AF"/>
    <property type="match status" value="1"/>
</dbReference>
<keyword evidence="1" id="KW-1133">Transmembrane helix</keyword>
<dbReference type="Proteomes" id="UP000005561">
    <property type="component" value="Unassembled WGS sequence"/>
</dbReference>
<reference evidence="2" key="1">
    <citation type="submission" date="2009-07" db="EMBL/GenBank/DDBJ databases">
        <authorList>
            <person name="Weinstock G."/>
            <person name="Sodergren E."/>
            <person name="Clifton S."/>
            <person name="Fulton L."/>
            <person name="Fulton B."/>
            <person name="Courtney L."/>
            <person name="Fronick C."/>
            <person name="Harrison M."/>
            <person name="Strong C."/>
            <person name="Farmer C."/>
            <person name="Delahaunty K."/>
            <person name="Markovic C."/>
            <person name="Hall O."/>
            <person name="Minx P."/>
            <person name="Tomlinson C."/>
            <person name="Mitreva M."/>
            <person name="Nelson J."/>
            <person name="Hou S."/>
            <person name="Wollam A."/>
            <person name="Pepin K.H."/>
            <person name="Johnson M."/>
            <person name="Bhonagiri V."/>
            <person name="Nash W.E."/>
            <person name="Warren W."/>
            <person name="Chinwalla A."/>
            <person name="Mardis E.R."/>
            <person name="Wilson R.K."/>
        </authorList>
    </citation>
    <scope>NUCLEOTIDE SEQUENCE [LARGE SCALE GENOMIC DNA]</scope>
    <source>
        <strain evidence="2">DSM 14469</strain>
    </source>
</reference>
<keyword evidence="1" id="KW-0812">Transmembrane</keyword>
<evidence type="ECO:0000313" key="2">
    <source>
        <dbReference type="EMBL" id="EET62539.1"/>
    </source>
</evidence>
<name>C6LAD2_9FIRM</name>
<dbReference type="STRING" id="168384.SAMN05660368_02167"/>
<proteinExistence type="predicted"/>
<keyword evidence="1" id="KW-0472">Membrane</keyword>
<feature type="transmembrane region" description="Helical" evidence="1">
    <location>
        <begin position="37"/>
        <end position="56"/>
    </location>
</feature>